<dbReference type="PANTHER" id="PTHR43591">
    <property type="entry name" value="METHYLTRANSFERASE"/>
    <property type="match status" value="1"/>
</dbReference>
<gene>
    <name evidence="2" type="ORF">A3C25_06020</name>
</gene>
<sequence length="228" mass="26367">MDTTKSNSKRYSHSYTQELNPMTEIRINKMIQMIDPCEKLLDIGCWDGYIMRQILKEKRAKYVVGVDNSKPAISLCRKKKLDARWVKTVDEKLPFPKNEFDAVLAGEVIEHLYDVNTFLKEIYRLLKPNGQFIITTPNLASLGSRITILLGKIPWMIENEIEPPNSGHLRYFTFQALELLLEKHGFITNKKNVDVFNLGSRFYVASNLLTKTFLTKGRIIIIQAIKRS</sequence>
<dbReference type="AlphaFoldDB" id="A0A1F7GZK6"/>
<evidence type="ECO:0000259" key="1">
    <source>
        <dbReference type="Pfam" id="PF08241"/>
    </source>
</evidence>
<evidence type="ECO:0000313" key="3">
    <source>
        <dbReference type="Proteomes" id="UP000177913"/>
    </source>
</evidence>
<accession>A0A1F7GZK6</accession>
<dbReference type="SUPFAM" id="SSF53335">
    <property type="entry name" value="S-adenosyl-L-methionine-dependent methyltransferases"/>
    <property type="match status" value="1"/>
</dbReference>
<dbReference type="InterPro" id="IPR029063">
    <property type="entry name" value="SAM-dependent_MTases_sf"/>
</dbReference>
<dbReference type="PANTHER" id="PTHR43591:SF110">
    <property type="entry name" value="RHODANESE DOMAIN-CONTAINING PROTEIN"/>
    <property type="match status" value="1"/>
</dbReference>
<evidence type="ECO:0000313" key="2">
    <source>
        <dbReference type="EMBL" id="OGK24255.1"/>
    </source>
</evidence>
<dbReference type="EMBL" id="MFZO01000037">
    <property type="protein sequence ID" value="OGK24255.1"/>
    <property type="molecule type" value="Genomic_DNA"/>
</dbReference>
<comment type="caution">
    <text evidence="2">The sequence shown here is derived from an EMBL/GenBank/DDBJ whole genome shotgun (WGS) entry which is preliminary data.</text>
</comment>
<feature type="domain" description="Methyltransferase type 11" evidence="1">
    <location>
        <begin position="41"/>
        <end position="134"/>
    </location>
</feature>
<dbReference type="Pfam" id="PF08241">
    <property type="entry name" value="Methyltransf_11"/>
    <property type="match status" value="1"/>
</dbReference>
<reference evidence="2 3" key="1">
    <citation type="journal article" date="2016" name="Nat. Commun.">
        <title>Thousands of microbial genomes shed light on interconnected biogeochemical processes in an aquifer system.</title>
        <authorList>
            <person name="Anantharaman K."/>
            <person name="Brown C.T."/>
            <person name="Hug L.A."/>
            <person name="Sharon I."/>
            <person name="Castelle C.J."/>
            <person name="Probst A.J."/>
            <person name="Thomas B.C."/>
            <person name="Singh A."/>
            <person name="Wilkins M.J."/>
            <person name="Karaoz U."/>
            <person name="Brodie E.L."/>
            <person name="Williams K.H."/>
            <person name="Hubbard S.S."/>
            <person name="Banfield J.F."/>
        </authorList>
    </citation>
    <scope>NUCLEOTIDE SEQUENCE [LARGE SCALE GENOMIC DNA]</scope>
</reference>
<organism evidence="2 3">
    <name type="scientific">Candidatus Roizmanbacteria bacterium RIFCSPHIGHO2_02_FULL_38_11</name>
    <dbReference type="NCBI Taxonomy" id="1802039"/>
    <lineage>
        <taxon>Bacteria</taxon>
        <taxon>Candidatus Roizmaniibacteriota</taxon>
    </lineage>
</organism>
<dbReference type="CDD" id="cd02440">
    <property type="entry name" value="AdoMet_MTases"/>
    <property type="match status" value="1"/>
</dbReference>
<dbReference type="Proteomes" id="UP000177913">
    <property type="component" value="Unassembled WGS sequence"/>
</dbReference>
<dbReference type="Gene3D" id="3.40.50.150">
    <property type="entry name" value="Vaccinia Virus protein VP39"/>
    <property type="match status" value="1"/>
</dbReference>
<name>A0A1F7GZK6_9BACT</name>
<proteinExistence type="predicted"/>
<dbReference type="GO" id="GO:0008757">
    <property type="term" value="F:S-adenosylmethionine-dependent methyltransferase activity"/>
    <property type="evidence" value="ECO:0007669"/>
    <property type="project" value="InterPro"/>
</dbReference>
<dbReference type="InterPro" id="IPR013216">
    <property type="entry name" value="Methyltransf_11"/>
</dbReference>
<protein>
    <recommendedName>
        <fullName evidence="1">Methyltransferase type 11 domain-containing protein</fullName>
    </recommendedName>
</protein>